<evidence type="ECO:0000313" key="11">
    <source>
        <dbReference type="EMBL" id="OTN77884.1"/>
    </source>
</evidence>
<evidence type="ECO:0000256" key="4">
    <source>
        <dbReference type="ARBA" id="ARBA00022597"/>
    </source>
</evidence>
<comment type="subcellular location">
    <subcellularLocation>
        <location evidence="1">Cell membrane</location>
        <topology evidence="1">Multi-pass membrane protein</topology>
    </subcellularLocation>
</comment>
<reference evidence="11 12" key="1">
    <citation type="submission" date="2017-05" db="EMBL/GenBank/DDBJ databases">
        <title>The Genome Sequence of Enterococcus sp. 8G7_MSG3316.</title>
        <authorList>
            <consortium name="The Broad Institute Genomics Platform"/>
            <consortium name="The Broad Institute Genomic Center for Infectious Diseases"/>
            <person name="Earl A."/>
            <person name="Manson A."/>
            <person name="Schwartman J."/>
            <person name="Gilmore M."/>
            <person name="Abouelleil A."/>
            <person name="Cao P."/>
            <person name="Chapman S."/>
            <person name="Cusick C."/>
            <person name="Shea T."/>
            <person name="Young S."/>
            <person name="Neafsey D."/>
            <person name="Nusbaum C."/>
            <person name="Birren B."/>
        </authorList>
    </citation>
    <scope>NUCLEOTIDE SEQUENCE [LARGE SCALE GENOMIC DNA]</scope>
    <source>
        <strain evidence="11 12">8G7_MSG3316</strain>
    </source>
</reference>
<dbReference type="InterPro" id="IPR051088">
    <property type="entry name" value="PTS_Sugar-EIIC/EIIB"/>
</dbReference>
<dbReference type="PIRSF" id="PIRSF006351">
    <property type="entry name" value="PTS_EIIC-Cellobiose"/>
    <property type="match status" value="1"/>
</dbReference>
<feature type="transmembrane region" description="Helical" evidence="9">
    <location>
        <begin position="326"/>
        <end position="345"/>
    </location>
</feature>
<dbReference type="Pfam" id="PF02378">
    <property type="entry name" value="PTS_EIIC"/>
    <property type="match status" value="1"/>
</dbReference>
<evidence type="ECO:0000256" key="3">
    <source>
        <dbReference type="ARBA" id="ARBA00022475"/>
    </source>
</evidence>
<feature type="transmembrane region" description="Helical" evidence="9">
    <location>
        <begin position="73"/>
        <end position="97"/>
    </location>
</feature>
<accession>A0A242AA25</accession>
<dbReference type="GO" id="GO:0008982">
    <property type="term" value="F:protein-N(PI)-phosphohistidine-sugar phosphotransferase activity"/>
    <property type="evidence" value="ECO:0007669"/>
    <property type="project" value="UniProtKB-UniRule"/>
</dbReference>
<evidence type="ECO:0000256" key="9">
    <source>
        <dbReference type="SAM" id="Phobius"/>
    </source>
</evidence>
<dbReference type="InterPro" id="IPR004501">
    <property type="entry name" value="PTS_EIIC_3"/>
</dbReference>
<keyword evidence="4 8" id="KW-0762">Sugar transport</keyword>
<feature type="transmembrane region" description="Helical" evidence="9">
    <location>
        <begin position="351"/>
        <end position="372"/>
    </location>
</feature>
<evidence type="ECO:0000256" key="7">
    <source>
        <dbReference type="ARBA" id="ARBA00023136"/>
    </source>
</evidence>
<name>A0A242AA25_9ENTE</name>
<keyword evidence="12" id="KW-1185">Reference proteome</keyword>
<dbReference type="RefSeq" id="WP_086275840.1">
    <property type="nucleotide sequence ID" value="NZ_NGKU01000001.1"/>
</dbReference>
<feature type="transmembrane region" description="Helical" evidence="9">
    <location>
        <begin position="31"/>
        <end position="53"/>
    </location>
</feature>
<keyword evidence="6 9" id="KW-1133">Transmembrane helix</keyword>
<comment type="function">
    <text evidence="8">The phosphoenolpyruvate-dependent sugar phosphotransferase system (PTS), a major carbohydrate active -transport system, catalyzes the phosphorylation of incoming sugar substrates concomitant with their translocation across the cell membrane.</text>
</comment>
<evidence type="ECO:0000256" key="2">
    <source>
        <dbReference type="ARBA" id="ARBA00022448"/>
    </source>
</evidence>
<keyword evidence="7 8" id="KW-0472">Membrane</keyword>
<feature type="transmembrane region" description="Helical" evidence="9">
    <location>
        <begin position="187"/>
        <end position="215"/>
    </location>
</feature>
<feature type="transmembrane region" description="Helical" evidence="9">
    <location>
        <begin position="235"/>
        <end position="258"/>
    </location>
</feature>
<dbReference type="OrthoDB" id="1550290at2"/>
<sequence length="430" mass="45452">MSAFDTFADRVSIVAEKVDDNKYLSVVKNTFTVLMPFIIVGSFATLGNSLLTSESTGLAQFSALQFLTVLEPAFTAINFATMNTMTLAVIVILGWILGERNNENGIMCAVVSLSAYIAVVPQGVETMVDGVESLASGLPVATLNAGGLFIGMFLTIITVEFFCKLNKIEKLQIKMPPSVPSAISKSFSVLIPIFITLFVIAIAGRLFELATGLYINEALYQFLQAPLEGILQHPAGIIGLVVISQVFWLVGIHGGLVISPIRNPILIAALAANIAAFEAGQTPDQVITMGSSVTFLVVGGAGLILSLNIALLLFSKKDDLRAVAKIGLVPSLFGISEPVVFGLPLVLNPIFAIPFVLGSGIPAAIVLVANQWGFLGSNIVDVPFGLPIIIGAFLGWGINGVILQVILIALGVLIYLPFVFLSNRTMSADA</sequence>
<evidence type="ECO:0000256" key="5">
    <source>
        <dbReference type="ARBA" id="ARBA00022692"/>
    </source>
</evidence>
<feature type="transmembrane region" description="Helical" evidence="9">
    <location>
        <begin position="379"/>
        <end position="396"/>
    </location>
</feature>
<evidence type="ECO:0000313" key="12">
    <source>
        <dbReference type="Proteomes" id="UP000195043"/>
    </source>
</evidence>
<dbReference type="InterPro" id="IPR003352">
    <property type="entry name" value="PTS_EIIC"/>
</dbReference>
<keyword evidence="3 8" id="KW-1003">Cell membrane</keyword>
<protein>
    <recommendedName>
        <fullName evidence="8">Permease IIC component</fullName>
    </recommendedName>
</protein>
<evidence type="ECO:0000256" key="1">
    <source>
        <dbReference type="ARBA" id="ARBA00004651"/>
    </source>
</evidence>
<keyword evidence="2 8" id="KW-0813">Transport</keyword>
<dbReference type="NCBIfam" id="TIGR00410">
    <property type="entry name" value="lacE"/>
    <property type="match status" value="1"/>
</dbReference>
<dbReference type="GO" id="GO:0005886">
    <property type="term" value="C:plasma membrane"/>
    <property type="evidence" value="ECO:0007669"/>
    <property type="project" value="UniProtKB-SubCell"/>
</dbReference>
<evidence type="ECO:0000259" key="10">
    <source>
        <dbReference type="PROSITE" id="PS51105"/>
    </source>
</evidence>
<comment type="caution">
    <text evidence="11">The sequence shown here is derived from an EMBL/GenBank/DDBJ whole genome shotgun (WGS) entry which is preliminary data.</text>
</comment>
<dbReference type="Proteomes" id="UP000195043">
    <property type="component" value="Unassembled WGS sequence"/>
</dbReference>
<feature type="transmembrane region" description="Helical" evidence="9">
    <location>
        <begin position="402"/>
        <end position="421"/>
    </location>
</feature>
<dbReference type="InterPro" id="IPR004796">
    <property type="entry name" value="PTS_IIC_cello"/>
</dbReference>
<gene>
    <name evidence="11" type="ORF">A5886_002985</name>
</gene>
<feature type="transmembrane region" description="Helical" evidence="9">
    <location>
        <begin position="265"/>
        <end position="281"/>
    </location>
</feature>
<organism evidence="11 12">
    <name type="scientific">Candidatus Enterococcus testudinis</name>
    <dbReference type="NCBI Taxonomy" id="1834191"/>
    <lineage>
        <taxon>Bacteria</taxon>
        <taxon>Bacillati</taxon>
        <taxon>Bacillota</taxon>
        <taxon>Bacilli</taxon>
        <taxon>Lactobacillales</taxon>
        <taxon>Enterococcaceae</taxon>
        <taxon>Enterococcus</taxon>
    </lineage>
</organism>
<feature type="transmembrane region" description="Helical" evidence="9">
    <location>
        <begin position="144"/>
        <end position="166"/>
    </location>
</feature>
<dbReference type="EMBL" id="NGKU01000001">
    <property type="protein sequence ID" value="OTN77884.1"/>
    <property type="molecule type" value="Genomic_DNA"/>
</dbReference>
<dbReference type="PANTHER" id="PTHR33989">
    <property type="match status" value="1"/>
</dbReference>
<feature type="domain" description="PTS EIIC type-3" evidence="10">
    <location>
        <begin position="7"/>
        <end position="418"/>
    </location>
</feature>
<dbReference type="GO" id="GO:0009401">
    <property type="term" value="P:phosphoenolpyruvate-dependent sugar phosphotransferase system"/>
    <property type="evidence" value="ECO:0007669"/>
    <property type="project" value="InterPro"/>
</dbReference>
<dbReference type="PROSITE" id="PS51105">
    <property type="entry name" value="PTS_EIIC_TYPE_3"/>
    <property type="match status" value="1"/>
</dbReference>
<dbReference type="STRING" id="1834191.A5886_002985"/>
<dbReference type="AlphaFoldDB" id="A0A242AA25"/>
<feature type="transmembrane region" description="Helical" evidence="9">
    <location>
        <begin position="293"/>
        <end position="314"/>
    </location>
</feature>
<dbReference type="PANTHER" id="PTHR33989:SF4">
    <property type="entry name" value="PTS SYSTEM N,N'-DIACETYLCHITOBIOSE-SPECIFIC EIIC COMPONENT"/>
    <property type="match status" value="1"/>
</dbReference>
<keyword evidence="5 9" id="KW-0812">Transmembrane</keyword>
<evidence type="ECO:0000256" key="8">
    <source>
        <dbReference type="PIRNR" id="PIRNR006351"/>
    </source>
</evidence>
<feature type="transmembrane region" description="Helical" evidence="9">
    <location>
        <begin position="104"/>
        <end position="124"/>
    </location>
</feature>
<evidence type="ECO:0000256" key="6">
    <source>
        <dbReference type="ARBA" id="ARBA00022989"/>
    </source>
</evidence>
<proteinExistence type="predicted"/>